<proteinExistence type="predicted"/>
<accession>A0A074XI26</accession>
<dbReference type="EMBL" id="KL584981">
    <property type="protein sequence ID" value="KEQ85148.1"/>
    <property type="molecule type" value="Genomic_DNA"/>
</dbReference>
<protein>
    <submittedName>
        <fullName evidence="2">Uncharacterized protein</fullName>
    </submittedName>
</protein>
<dbReference type="GeneID" id="40741696"/>
<evidence type="ECO:0000256" key="1">
    <source>
        <dbReference type="SAM" id="MobiDB-lite"/>
    </source>
</evidence>
<evidence type="ECO:0000313" key="3">
    <source>
        <dbReference type="Proteomes" id="UP000030706"/>
    </source>
</evidence>
<organism evidence="2 3">
    <name type="scientific">Aureobasidium pullulans EXF-150</name>
    <dbReference type="NCBI Taxonomy" id="1043002"/>
    <lineage>
        <taxon>Eukaryota</taxon>
        <taxon>Fungi</taxon>
        <taxon>Dikarya</taxon>
        <taxon>Ascomycota</taxon>
        <taxon>Pezizomycotina</taxon>
        <taxon>Dothideomycetes</taxon>
        <taxon>Dothideomycetidae</taxon>
        <taxon>Dothideales</taxon>
        <taxon>Saccotheciaceae</taxon>
        <taxon>Aureobasidium</taxon>
    </lineage>
</organism>
<dbReference type="Proteomes" id="UP000030706">
    <property type="component" value="Unassembled WGS sequence"/>
</dbReference>
<evidence type="ECO:0000313" key="2">
    <source>
        <dbReference type="EMBL" id="KEQ85148.1"/>
    </source>
</evidence>
<feature type="region of interest" description="Disordered" evidence="1">
    <location>
        <begin position="17"/>
        <end position="85"/>
    </location>
</feature>
<name>A0A074XI26_AURPU</name>
<sequence>MATTLCRAKDQSRRTLNAGCFQDSLPSQDPKIPTSEPKISRYSKTPPDSILQPKTMPQQAKEGVSPGIEPGTTRNWLRVFKKSRS</sequence>
<dbReference type="RefSeq" id="XP_029761335.1">
    <property type="nucleotide sequence ID" value="XM_029899390.1"/>
</dbReference>
<keyword evidence="3" id="KW-1185">Reference proteome</keyword>
<reference evidence="2 3" key="1">
    <citation type="journal article" date="2014" name="BMC Genomics">
        <title>Genome sequencing of four Aureobasidium pullulans varieties: biotechnological potential, stress tolerance, and description of new species.</title>
        <authorList>
            <person name="Gostin Ar C."/>
            <person name="Ohm R.A."/>
            <person name="Kogej T."/>
            <person name="Sonjak S."/>
            <person name="Turk M."/>
            <person name="Zajc J."/>
            <person name="Zalar P."/>
            <person name="Grube M."/>
            <person name="Sun H."/>
            <person name="Han J."/>
            <person name="Sharma A."/>
            <person name="Chiniquy J."/>
            <person name="Ngan C.Y."/>
            <person name="Lipzen A."/>
            <person name="Barry K."/>
            <person name="Grigoriev I.V."/>
            <person name="Gunde-Cimerman N."/>
        </authorList>
    </citation>
    <scope>NUCLEOTIDE SEQUENCE [LARGE SCALE GENOMIC DNA]</scope>
    <source>
        <strain evidence="2 3">EXF-150</strain>
    </source>
</reference>
<dbReference type="AlphaFoldDB" id="A0A074XI26"/>
<gene>
    <name evidence="2" type="ORF">M438DRAFT_208495</name>
</gene>
<dbReference type="HOGENOM" id="CLU_2512260_0_0_1"/>